<dbReference type="PANTHER" id="PTHR37817:SF1">
    <property type="entry name" value="N-ACETYLTRANSFERASE EIS"/>
    <property type="match status" value="1"/>
</dbReference>
<dbReference type="PROSITE" id="PS51186">
    <property type="entry name" value="GNAT"/>
    <property type="match status" value="1"/>
</dbReference>
<reference evidence="2" key="2">
    <citation type="journal article" date="2021" name="PeerJ">
        <title>Extensive microbial diversity within the chicken gut microbiome revealed by metagenomics and culture.</title>
        <authorList>
            <person name="Gilroy R."/>
            <person name="Ravi A."/>
            <person name="Getino M."/>
            <person name="Pursley I."/>
            <person name="Horton D.L."/>
            <person name="Alikhan N.F."/>
            <person name="Baker D."/>
            <person name="Gharbi K."/>
            <person name="Hall N."/>
            <person name="Watson M."/>
            <person name="Adriaenssens E.M."/>
            <person name="Foster-Nyarko E."/>
            <person name="Jarju S."/>
            <person name="Secka A."/>
            <person name="Antonio M."/>
            <person name="Oren A."/>
            <person name="Chaudhuri R.R."/>
            <person name="La Ragione R."/>
            <person name="Hildebrand F."/>
            <person name="Pallen M.J."/>
        </authorList>
    </citation>
    <scope>NUCLEOTIDE SEQUENCE</scope>
    <source>
        <strain evidence="2">ChiSxjej1B13-7958</strain>
    </source>
</reference>
<evidence type="ECO:0000313" key="2">
    <source>
        <dbReference type="EMBL" id="HIR46647.1"/>
    </source>
</evidence>
<dbReference type="PANTHER" id="PTHR37817">
    <property type="entry name" value="N-ACETYLTRANSFERASE EIS"/>
    <property type="match status" value="1"/>
</dbReference>
<feature type="domain" description="N-acetyltransferase" evidence="1">
    <location>
        <begin position="2"/>
        <end position="153"/>
    </location>
</feature>
<reference evidence="2" key="1">
    <citation type="submission" date="2020-10" db="EMBL/GenBank/DDBJ databases">
        <authorList>
            <person name="Gilroy R."/>
        </authorList>
    </citation>
    <scope>NUCLEOTIDE SEQUENCE</scope>
    <source>
        <strain evidence="2">ChiSxjej1B13-7958</strain>
    </source>
</reference>
<comment type="caution">
    <text evidence="2">The sequence shown here is derived from an EMBL/GenBank/DDBJ whole genome shotgun (WGS) entry which is preliminary data.</text>
</comment>
<dbReference type="Gene3D" id="3.40.630.30">
    <property type="match status" value="1"/>
</dbReference>
<dbReference type="GO" id="GO:0030649">
    <property type="term" value="P:aminoglycoside antibiotic catabolic process"/>
    <property type="evidence" value="ECO:0007669"/>
    <property type="project" value="TreeGrafter"/>
</dbReference>
<dbReference type="GO" id="GO:0034069">
    <property type="term" value="F:aminoglycoside N-acetyltransferase activity"/>
    <property type="evidence" value="ECO:0007669"/>
    <property type="project" value="TreeGrafter"/>
</dbReference>
<protein>
    <submittedName>
        <fullName evidence="2">GNAT family N-acetyltransferase</fullName>
    </submittedName>
</protein>
<dbReference type="SUPFAM" id="SSF55729">
    <property type="entry name" value="Acyl-CoA N-acyltransferases (Nat)"/>
    <property type="match status" value="1"/>
</dbReference>
<dbReference type="InterPro" id="IPR051554">
    <property type="entry name" value="Acetyltransferase_Eis"/>
</dbReference>
<dbReference type="CDD" id="cd04301">
    <property type="entry name" value="NAT_SF"/>
    <property type="match status" value="1"/>
</dbReference>
<dbReference type="InterPro" id="IPR016181">
    <property type="entry name" value="Acyl_CoA_acyltransferase"/>
</dbReference>
<dbReference type="Pfam" id="PF13527">
    <property type="entry name" value="Acetyltransf_9"/>
    <property type="match status" value="1"/>
</dbReference>
<evidence type="ECO:0000313" key="3">
    <source>
        <dbReference type="Proteomes" id="UP000824242"/>
    </source>
</evidence>
<name>A0A9D1AL98_9FIRM</name>
<evidence type="ECO:0000259" key="1">
    <source>
        <dbReference type="PROSITE" id="PS51186"/>
    </source>
</evidence>
<organism evidence="2 3">
    <name type="scientific">Candidatus Caccousia avicola</name>
    <dbReference type="NCBI Taxonomy" id="2840721"/>
    <lineage>
        <taxon>Bacteria</taxon>
        <taxon>Bacillati</taxon>
        <taxon>Bacillota</taxon>
        <taxon>Clostridia</taxon>
        <taxon>Eubacteriales</taxon>
        <taxon>Oscillospiraceae</taxon>
        <taxon>Oscillospiraceae incertae sedis</taxon>
        <taxon>Candidatus Caccousia</taxon>
    </lineage>
</organism>
<dbReference type="Proteomes" id="UP000824242">
    <property type="component" value="Unassembled WGS sequence"/>
</dbReference>
<gene>
    <name evidence="2" type="ORF">IAB89_03150</name>
</gene>
<dbReference type="EMBL" id="DVGZ01000030">
    <property type="protein sequence ID" value="HIR46647.1"/>
    <property type="molecule type" value="Genomic_DNA"/>
</dbReference>
<accession>A0A9D1AL98</accession>
<sequence length="377" mass="42209">MTTYRNAKPEEFLDCIDLGNAVFSQSSCPHNFSRMIPKVYGEDKNNASIHKVAVSENGRLCAQVACLPQTLSICGYPLRAGFIGTVSVHPRARGEGHMKALMNAWIEEMRETCDLSVLGGQRQRYEYFGYTHGGQQMVYTVNSSNIRHALRGVDASPFSFRPLEETPGAVELALSLHNARIARVERSADLFSDILRTFGEQPLAVCKNGKPVGYLLLSNDNKSILELALSQWEDFEPMLKAYMQSTGTQQLTIPTPVWDTELNRRLSVFAESYRLEQNEMFRIFQFANVLEAYLTLKLRTEGLTPGVFSAILDGQPVTARVDDTGLSVERSALPGAPELTLREAQELLLTPHGRWLPVQAPNGWFPLPIFWYAADNF</sequence>
<proteinExistence type="predicted"/>
<dbReference type="AlphaFoldDB" id="A0A9D1AL98"/>
<dbReference type="InterPro" id="IPR000182">
    <property type="entry name" value="GNAT_dom"/>
</dbReference>